<name>A0A834TJG5_9FABA</name>
<dbReference type="Proteomes" id="UP000634136">
    <property type="component" value="Unassembled WGS sequence"/>
</dbReference>
<gene>
    <name evidence="1" type="ORF">G2W53_027555</name>
</gene>
<evidence type="ECO:0000313" key="2">
    <source>
        <dbReference type="Proteomes" id="UP000634136"/>
    </source>
</evidence>
<organism evidence="1 2">
    <name type="scientific">Senna tora</name>
    <dbReference type="NCBI Taxonomy" id="362788"/>
    <lineage>
        <taxon>Eukaryota</taxon>
        <taxon>Viridiplantae</taxon>
        <taxon>Streptophyta</taxon>
        <taxon>Embryophyta</taxon>
        <taxon>Tracheophyta</taxon>
        <taxon>Spermatophyta</taxon>
        <taxon>Magnoliopsida</taxon>
        <taxon>eudicotyledons</taxon>
        <taxon>Gunneridae</taxon>
        <taxon>Pentapetalae</taxon>
        <taxon>rosids</taxon>
        <taxon>fabids</taxon>
        <taxon>Fabales</taxon>
        <taxon>Fabaceae</taxon>
        <taxon>Caesalpinioideae</taxon>
        <taxon>Cassia clade</taxon>
        <taxon>Senna</taxon>
    </lineage>
</organism>
<evidence type="ECO:0000313" key="1">
    <source>
        <dbReference type="EMBL" id="KAF7822100.1"/>
    </source>
</evidence>
<comment type="caution">
    <text evidence="1">The sequence shown here is derived from an EMBL/GenBank/DDBJ whole genome shotgun (WGS) entry which is preliminary data.</text>
</comment>
<proteinExistence type="predicted"/>
<dbReference type="AlphaFoldDB" id="A0A834TJG5"/>
<dbReference type="EMBL" id="JAAIUW010000008">
    <property type="protein sequence ID" value="KAF7822100.1"/>
    <property type="molecule type" value="Genomic_DNA"/>
</dbReference>
<accession>A0A834TJG5</accession>
<reference evidence="1" key="1">
    <citation type="submission" date="2020-09" db="EMBL/GenBank/DDBJ databases">
        <title>Genome-Enabled Discovery of Anthraquinone Biosynthesis in Senna tora.</title>
        <authorList>
            <person name="Kang S.-H."/>
            <person name="Pandey R.P."/>
            <person name="Lee C.-M."/>
            <person name="Sim J.-S."/>
            <person name="Jeong J.-T."/>
            <person name="Choi B.-S."/>
            <person name="Jung M."/>
            <person name="Ginzburg D."/>
            <person name="Zhao K."/>
            <person name="Won S.Y."/>
            <person name="Oh T.-J."/>
            <person name="Yu Y."/>
            <person name="Kim N.-H."/>
            <person name="Lee O.R."/>
            <person name="Lee T.-H."/>
            <person name="Bashyal P."/>
            <person name="Kim T.-S."/>
            <person name="Lee W.-H."/>
            <person name="Kawkins C."/>
            <person name="Kim C.-K."/>
            <person name="Kim J.S."/>
            <person name="Ahn B.O."/>
            <person name="Rhee S.Y."/>
            <person name="Sohng J.K."/>
        </authorList>
    </citation>
    <scope>NUCLEOTIDE SEQUENCE</scope>
    <source>
        <tissue evidence="1">Leaf</tissue>
    </source>
</reference>
<protein>
    <submittedName>
        <fullName evidence="1">Uncharacterized protein</fullName>
    </submittedName>
</protein>
<sequence length="85" mass="10174">MVSEDWCILKYLRDDRIRTILRQAYECWEVGDLDFPRRATIVKGEEMFSEEECLLGYLSNHQIRSTLLQAYVIVPPSQSRFPRKY</sequence>
<keyword evidence="2" id="KW-1185">Reference proteome</keyword>